<name>A0A834T7S9_9FABA</name>
<dbReference type="SMART" id="SM00061">
    <property type="entry name" value="MATH"/>
    <property type="match status" value="1"/>
</dbReference>
<feature type="domain" description="MATH" evidence="2">
    <location>
        <begin position="123"/>
        <end position="248"/>
    </location>
</feature>
<dbReference type="SUPFAM" id="SSF49599">
    <property type="entry name" value="TRAF domain-like"/>
    <property type="match status" value="1"/>
</dbReference>
<dbReference type="GO" id="GO:0004843">
    <property type="term" value="F:cysteine-type deubiquitinase activity"/>
    <property type="evidence" value="ECO:0007669"/>
    <property type="project" value="InterPro"/>
</dbReference>
<evidence type="ECO:0000313" key="4">
    <source>
        <dbReference type="EMBL" id="KAF7811469.1"/>
    </source>
</evidence>
<evidence type="ECO:0000259" key="3">
    <source>
        <dbReference type="PROSITE" id="PS50235"/>
    </source>
</evidence>
<dbReference type="PANTHER" id="PTHR46236:SF35">
    <property type="entry name" value="MATH DOMAIN-CONTAINING PROTEIN"/>
    <property type="match status" value="1"/>
</dbReference>
<dbReference type="PANTHER" id="PTHR46236">
    <property type="entry name" value="TRAF-LIKE SUPERFAMILY PROTEIN"/>
    <property type="match status" value="1"/>
</dbReference>
<dbReference type="SUPFAM" id="SSF54001">
    <property type="entry name" value="Cysteine proteinases"/>
    <property type="match status" value="1"/>
</dbReference>
<dbReference type="InterPro" id="IPR038765">
    <property type="entry name" value="Papain-like_cys_pep_sf"/>
</dbReference>
<comment type="caution">
    <text evidence="4">The sequence shown here is derived from an EMBL/GenBank/DDBJ whole genome shotgun (WGS) entry which is preliminary data.</text>
</comment>
<dbReference type="Proteomes" id="UP000634136">
    <property type="component" value="Unassembled WGS sequence"/>
</dbReference>
<dbReference type="OrthoDB" id="289038at2759"/>
<dbReference type="PROSITE" id="PS50235">
    <property type="entry name" value="USP_3"/>
    <property type="match status" value="1"/>
</dbReference>
<accession>A0A834T7S9</accession>
<dbReference type="Gene3D" id="3.90.70.10">
    <property type="entry name" value="Cysteine proteinases"/>
    <property type="match status" value="1"/>
</dbReference>
<evidence type="ECO:0000313" key="5">
    <source>
        <dbReference type="Proteomes" id="UP000634136"/>
    </source>
</evidence>
<dbReference type="PROSITE" id="PS50144">
    <property type="entry name" value="MATH"/>
    <property type="match status" value="1"/>
</dbReference>
<dbReference type="InterPro" id="IPR050804">
    <property type="entry name" value="MCC"/>
</dbReference>
<gene>
    <name evidence="4" type="ORF">G2W53_032445</name>
</gene>
<dbReference type="GO" id="GO:0016579">
    <property type="term" value="P:protein deubiquitination"/>
    <property type="evidence" value="ECO:0007669"/>
    <property type="project" value="InterPro"/>
</dbReference>
<dbReference type="Gene3D" id="2.60.210.10">
    <property type="entry name" value="Apoptosis, Tumor Necrosis Factor Receptor Associated Protein 2, Chain A"/>
    <property type="match status" value="1"/>
</dbReference>
<dbReference type="InterPro" id="IPR002083">
    <property type="entry name" value="MATH/TRAF_dom"/>
</dbReference>
<dbReference type="Pfam" id="PF00443">
    <property type="entry name" value="UCH"/>
    <property type="match status" value="1"/>
</dbReference>
<evidence type="ECO:0000256" key="1">
    <source>
        <dbReference type="ARBA" id="ARBA00023054"/>
    </source>
</evidence>
<sequence length="477" mass="55410">MSVKSLMKVVIARESVSLDVQFIHSSERTQFRPYFSLRIPFHPSLFLAIDLMATPALDVITKFSLSLSPFSPISLFSLSSLFCVSDNRIRSDIEFVVQQQEDDDEMQIPHPDDDFDAPVVDDRPSFTWAVENSKIPNEYMVSDIFNVAGYKWQIFIFPKGNNIPSHLSIYLDVVHPQTLPYGWRRGVHLGFTVVDQNNRESSFRKETQHQFNARESVWGFTDFMLVDKLHDPSSGFLIDDFFIVEVDVKVLDYWSHDSKKETGYVGLKNQGVTCYMNSLLQMLYNIPYFRKAVYHMPITENDVPFRSIPLALQTIFYSLQYSDISVPTEQLTVSFGLDLHSFVKHDVQEFSRFLCEKLEEIMKGTVVEGTIQQLFEGYFVTNIECINVDYKSTSKQSFYDLQLDVKGCRDVYASFDKYVEVEYLDYKYDTEDYGLQDVRKGYLFIDFPPVLQLQLNRFEYDFVQGTMVKCDGPSKYV</sequence>
<protein>
    <submittedName>
        <fullName evidence="4">Ubiquitin carboxyl-terminal hydrolase 12-like isoform X1</fullName>
    </submittedName>
</protein>
<keyword evidence="4" id="KW-0378">Hydrolase</keyword>
<reference evidence="4" key="1">
    <citation type="submission" date="2020-09" db="EMBL/GenBank/DDBJ databases">
        <title>Genome-Enabled Discovery of Anthraquinone Biosynthesis in Senna tora.</title>
        <authorList>
            <person name="Kang S.-H."/>
            <person name="Pandey R.P."/>
            <person name="Lee C.-M."/>
            <person name="Sim J.-S."/>
            <person name="Jeong J.-T."/>
            <person name="Choi B.-S."/>
            <person name="Jung M."/>
            <person name="Ginzburg D."/>
            <person name="Zhao K."/>
            <person name="Won S.Y."/>
            <person name="Oh T.-J."/>
            <person name="Yu Y."/>
            <person name="Kim N.-H."/>
            <person name="Lee O.R."/>
            <person name="Lee T.-H."/>
            <person name="Bashyal P."/>
            <person name="Kim T.-S."/>
            <person name="Lee W.-H."/>
            <person name="Kawkins C."/>
            <person name="Kim C.-K."/>
            <person name="Kim J.S."/>
            <person name="Ahn B.O."/>
            <person name="Rhee S.Y."/>
            <person name="Sohng J.K."/>
        </authorList>
    </citation>
    <scope>NUCLEOTIDE SEQUENCE</scope>
    <source>
        <tissue evidence="4">Leaf</tissue>
    </source>
</reference>
<dbReference type="AlphaFoldDB" id="A0A834T7S9"/>
<dbReference type="InterPro" id="IPR028889">
    <property type="entry name" value="USP"/>
</dbReference>
<keyword evidence="5" id="KW-1185">Reference proteome</keyword>
<dbReference type="CDD" id="cd00121">
    <property type="entry name" value="MATH"/>
    <property type="match status" value="1"/>
</dbReference>
<dbReference type="InterPro" id="IPR008974">
    <property type="entry name" value="TRAF-like"/>
</dbReference>
<dbReference type="EMBL" id="JAAIUW010000010">
    <property type="protein sequence ID" value="KAF7811469.1"/>
    <property type="molecule type" value="Genomic_DNA"/>
</dbReference>
<evidence type="ECO:0000259" key="2">
    <source>
        <dbReference type="PROSITE" id="PS50144"/>
    </source>
</evidence>
<dbReference type="InterPro" id="IPR001394">
    <property type="entry name" value="Peptidase_C19_UCH"/>
</dbReference>
<proteinExistence type="predicted"/>
<dbReference type="Pfam" id="PF22486">
    <property type="entry name" value="MATH_2"/>
    <property type="match status" value="1"/>
</dbReference>
<keyword evidence="1" id="KW-0175">Coiled coil</keyword>
<organism evidence="4 5">
    <name type="scientific">Senna tora</name>
    <dbReference type="NCBI Taxonomy" id="362788"/>
    <lineage>
        <taxon>Eukaryota</taxon>
        <taxon>Viridiplantae</taxon>
        <taxon>Streptophyta</taxon>
        <taxon>Embryophyta</taxon>
        <taxon>Tracheophyta</taxon>
        <taxon>Spermatophyta</taxon>
        <taxon>Magnoliopsida</taxon>
        <taxon>eudicotyledons</taxon>
        <taxon>Gunneridae</taxon>
        <taxon>Pentapetalae</taxon>
        <taxon>rosids</taxon>
        <taxon>fabids</taxon>
        <taxon>Fabales</taxon>
        <taxon>Fabaceae</taxon>
        <taxon>Caesalpinioideae</taxon>
        <taxon>Cassia clade</taxon>
        <taxon>Senna</taxon>
    </lineage>
</organism>
<feature type="domain" description="USP" evidence="3">
    <location>
        <begin position="265"/>
        <end position="477"/>
    </location>
</feature>